<comment type="caution">
    <text evidence="2">The sequence shown here is derived from an EMBL/GenBank/DDBJ whole genome shotgun (WGS) entry which is preliminary data.</text>
</comment>
<feature type="chain" id="PRO_5045962540" evidence="1">
    <location>
        <begin position="22"/>
        <end position="712"/>
    </location>
</feature>
<sequence length="712" mass="74100">MRQFLTTAALGALLFCGTSHADDMFRGAVTIANDQGGPETTQFERLDRSVMDMEAGDRIDLNFGPGYVAEMDRLATMEMGARTWVGRIAGEDIHSRVLITEFNGYVFGQINTSDGVWNIVPSRNGGHEIFQHPEGSTVPEWGDDGIVPDVTFPADPIADNDGDAPETGEAVAIGSNGTIDIAIFYTQSMVDLWGMALGGRIQFLVALLDQAHIDSDTGMRARLVHLGPTPVVISETIPNSGSGVGAGILDDLQDGAGDGIAGNDYDLSGLRTIRDAKGADIVTIIRQYRRPEHGSCGVAYVLGGSSDSITTGSAPFGVGIISDWIDSQWSGSGGYSYCTDQTFAHEVGHNTGFAHNRENSSAGSGVRDFAHGHRVDGSFRTIMSYGSTTGEPRVNYFSNPDITLCPSGASCGISHDTTPGDSADNARAAREQGNNITDFRDVAPRVVSSVLPITRSVQNGTAATAFATIINPAANGTTATGCGLRLGGASGSQFSYQTTTSANALTGTANTPVDIASGGAQNFIFTVTSAATFADNSQHAIASDFDETDLFIEAFCTNRRSAEYVLGLNSLTFSSSATAVPDVIALAATVGNTGRVEVPTTGNMVGAFSVAVTNLGAAGAIIVSPDTGGRTLAIDKIEVCQTNPTTGACSGARGLTASVNLEQDDTATFAVFVRGTGAAIDNDPARNRVFVRFLEGGVTERGATTVAVRTAP</sequence>
<organism evidence="2 3">
    <name type="scientific">Hyphobacterium marinum</name>
    <dbReference type="NCBI Taxonomy" id="3116574"/>
    <lineage>
        <taxon>Bacteria</taxon>
        <taxon>Pseudomonadati</taxon>
        <taxon>Pseudomonadota</taxon>
        <taxon>Alphaproteobacteria</taxon>
        <taxon>Maricaulales</taxon>
        <taxon>Maricaulaceae</taxon>
        <taxon>Hyphobacterium</taxon>
    </lineage>
</organism>
<name>A0ABU7LVX6_9PROT</name>
<dbReference type="SUPFAM" id="SSF55486">
    <property type="entry name" value="Metalloproteases ('zincins'), catalytic domain"/>
    <property type="match status" value="1"/>
</dbReference>
<dbReference type="Proteomes" id="UP001310692">
    <property type="component" value="Unassembled WGS sequence"/>
</dbReference>
<feature type="signal peptide" evidence="1">
    <location>
        <begin position="1"/>
        <end position="21"/>
    </location>
</feature>
<evidence type="ECO:0000256" key="1">
    <source>
        <dbReference type="SAM" id="SignalP"/>
    </source>
</evidence>
<keyword evidence="1" id="KW-0732">Signal</keyword>
<protein>
    <submittedName>
        <fullName evidence="2">M12 family metallo-peptidase</fullName>
    </submittedName>
</protein>
<dbReference type="InterPro" id="IPR024079">
    <property type="entry name" value="MetalloPept_cat_dom_sf"/>
</dbReference>
<evidence type="ECO:0000313" key="2">
    <source>
        <dbReference type="EMBL" id="MEE2565714.1"/>
    </source>
</evidence>
<proteinExistence type="predicted"/>
<accession>A0ABU7LVX6</accession>
<dbReference type="RefSeq" id="WP_330195246.1">
    <property type="nucleotide sequence ID" value="NZ_JAZDRO010000001.1"/>
</dbReference>
<dbReference type="Gene3D" id="3.40.390.10">
    <property type="entry name" value="Collagenase (Catalytic Domain)"/>
    <property type="match status" value="1"/>
</dbReference>
<gene>
    <name evidence="2" type="ORF">V0U35_03400</name>
</gene>
<dbReference type="Pfam" id="PF13583">
    <property type="entry name" value="Reprolysin_4"/>
    <property type="match status" value="1"/>
</dbReference>
<dbReference type="EMBL" id="JAZDRO010000001">
    <property type="protein sequence ID" value="MEE2565714.1"/>
    <property type="molecule type" value="Genomic_DNA"/>
</dbReference>
<evidence type="ECO:0000313" key="3">
    <source>
        <dbReference type="Proteomes" id="UP001310692"/>
    </source>
</evidence>
<keyword evidence="3" id="KW-1185">Reference proteome</keyword>
<reference evidence="2 3" key="1">
    <citation type="submission" date="2024-01" db="EMBL/GenBank/DDBJ databases">
        <title>Hyphobacterium bacterium isolated from marine sediment.</title>
        <authorList>
            <person name="Zhao S."/>
        </authorList>
    </citation>
    <scope>NUCLEOTIDE SEQUENCE [LARGE SCALE GENOMIC DNA]</scope>
    <source>
        <strain evidence="2 3">Y60-23</strain>
    </source>
</reference>